<dbReference type="InterPro" id="IPR002314">
    <property type="entry name" value="aa-tRNA-synt_IIb"/>
</dbReference>
<dbReference type="GO" id="GO:0002161">
    <property type="term" value="F:aminoacyl-tRNA deacylase activity"/>
    <property type="evidence" value="ECO:0007669"/>
    <property type="project" value="InterPro"/>
</dbReference>
<dbReference type="HAMAP" id="MF_01571">
    <property type="entry name" value="Pro_tRNA_synth_type3"/>
    <property type="match status" value="2"/>
</dbReference>
<dbReference type="PANTHER" id="PTHR43382">
    <property type="entry name" value="PROLYL-TRNA SYNTHETASE"/>
    <property type="match status" value="1"/>
</dbReference>
<dbReference type="OrthoDB" id="1350766at2759"/>
<feature type="compositionally biased region" description="Gly residues" evidence="9">
    <location>
        <begin position="171"/>
        <end position="183"/>
    </location>
</feature>
<dbReference type="GO" id="GO:0005524">
    <property type="term" value="F:ATP binding"/>
    <property type="evidence" value="ECO:0007669"/>
    <property type="project" value="UniProtKB-KW"/>
</dbReference>
<dbReference type="FunFam" id="3.30.930.10:FF:000007">
    <property type="entry name" value="Bifunctional glutamate/proline--tRNA ligase"/>
    <property type="match status" value="2"/>
</dbReference>
<dbReference type="SUPFAM" id="SSF51197">
    <property type="entry name" value="Clavaminate synthase-like"/>
    <property type="match status" value="1"/>
</dbReference>
<dbReference type="Pfam" id="PF00587">
    <property type="entry name" value="tRNA-synt_2b"/>
    <property type="match status" value="2"/>
</dbReference>
<accession>A0A812UU83</accession>
<keyword evidence="6" id="KW-0030">Aminoacyl-tRNA synthetase</keyword>
<feature type="domain" description="Aminoacyl-transfer RNA synthetases class-II family profile" evidence="10">
    <location>
        <begin position="246"/>
        <end position="494"/>
    </location>
</feature>
<sequence>MASLRHDFKDELVVSKLAAKAVSIVLDPVGKMDDRGRFIGHSTHNFFVRDKKGKEKCLVTVSQDSAVDIKGLGHILGYKEARHCQDCESKLGSKKGCVTALSLLYDGDGIDWCVDEKLLSLDTWRIGTSETGAEPGYVADVPLSVVEGLLRETGHWQSKKVLPHLSLAGNGSNGGNGGNGSKGHGYTAAEKAEKPEKVAKGPTKGGGVDVKKAEDVPGWYEQVMEKAELIEHYPLRGCFILRPWAYKIWEQIQSWFDSEIKKLDVENCYFPMFIPKAGVYLEREKEHLEDFAPEMAMVTKFGDTDIEEPVAIRPTSETAMYAAYSKWVQSHRDLPIKLNQWCSVVRWEVKQTTPFLRTREFLWQEGHTAYADKESAEAEVLEILELYARVYEELLAIPVIRGTKTKAETFPGADYTTTVEALIPATGRAIQGATSHHLGQHFSKQEMFDIKFQDPSDPSGQKLSYAYQNSWGLTQRTIGVMTMVHGDDQGLVLPPKVAGVQVIIVPLGLRSGMPPQDRESLVAKLQEYRRRLQEKGLRVKVDDSMEKNPGWKFNHWEMKGVPLRLELGVRDLQSGSVVLAKRTDGPDGAKTQCKDGELEQAVEKALEDIHSQLYDRALGERDARLAFVDAWENFSPELNQGKLVLVPFCGEKSCEEDIKETTKKEAAEEETLGGLKMGAKGLCVPHADRFHMGCPSVCIKCQKPVKILAVLRVVSRVEACEVSQKIAILSEWAAGLDHMDEWPTAVRYFQMLVWAGSAGVFRVSMSLLLSPSGCPVSFVWVMQCPGVSWCWVGVGLTTCVPKFATVSARLPDPPCRRVLAQKKINAALKEVREFFKSHDLTWRRRLWERNEVGGMMALKAADLNESDGEGDSTEYVKLNKVLLDLHTRVDSTDMDDVYNITLPPNVDSIAQQMVMNTSLPVFDILTDAALLDCVRHALGMDDISEIDTVPIQQFRMKPPVNLLWTSRPLHASTGTTGWHQDRFSYHPGADAVEVFTCWTSLVDVNIEMGPLQVLPGSHTLELQNHIPEPEHPDECSIPLSVVQGLTEKYGMKVETLTVNAGDLVLLDPLLMHCSLPNVSGRCRISMDSRYCAAGQASARPWFPSFNVSTVTHKQYAASWSQAQQDLLKNEPGKRLPQINRFQTPKVLLLTIKIWRVSPPDSFLAAFGVLVLMASLRHGFKDELVVSKLAAKAVSIVLDPVGKMDDRGRFIGHSTHNFFVRDKKGKEKCLVTVSQDSAVDIKGLGHILGYKEARHCQDCESKLGSKKGCVTALSLLYDGDGIDWCVDEKLLSLDTWRIGTSETGAEPGYVADVPLSVVEGLLRETGHWQSKKVLPHLSLAGNGSNGGNGGNGSKGHGYTAAEKAEKPEKVAKGPTKGGGVDVKKAEDVPGWYEQVMEKAELIEHYPLRGCFILRPWAYKIWEQIQSWFDSEIKKLDVENCYFPMFIPKVYLEREKEHLEDFAPEMAMVTKFGDTDIEEPVAIRPTSETAMYAAYSKWVQSHRDLPIKLNQWCSVVRWEVKQTTPFLRTREFLWQEGHTAYADKESAEAEVLEILELYARVYEELLAIPVIRGTKTKAETFPGADYTTTVEALIPATGRAIQGATSHHLGQHFSKQEMFDIKFQDPSDPSGQKLSYAYQNSWGLTQRTIGVMTMVHGDDQGLVLPPKVAGVQVIIVPLGLRSGMPPQDRESLVAKLQEYRRRLQEKGLRVKVDDSMEKNPGWKFNHWEMKGVPLRLELGVRDLQSGSVVLAKRTDGPDGAKTQCKDGELEQAVEKALEDIHSQLYDRALGERDARLAFVDAWENFSPELNQGKLVLVPFCGEKSCEEDIKETTKKEAAEEETLGGLKMGAKGLCVPHADRFHMGCPSVCIKCQKPVKDLRRTLFGRSY</sequence>
<dbReference type="Pfam" id="PF05721">
    <property type="entry name" value="PhyH"/>
    <property type="match status" value="1"/>
</dbReference>
<feature type="compositionally biased region" description="Basic and acidic residues" evidence="9">
    <location>
        <begin position="190"/>
        <end position="199"/>
    </location>
</feature>
<dbReference type="PANTHER" id="PTHR43382:SF2">
    <property type="entry name" value="BIFUNCTIONAL GLUTAMATE_PROLINE--TRNA LIGASE"/>
    <property type="match status" value="1"/>
</dbReference>
<dbReference type="PRINTS" id="PR01046">
    <property type="entry name" value="TRNASYNTHPRO"/>
</dbReference>
<evidence type="ECO:0000256" key="5">
    <source>
        <dbReference type="ARBA" id="ARBA00022917"/>
    </source>
</evidence>
<dbReference type="Gene3D" id="3.30.930.10">
    <property type="entry name" value="Bira Bifunctional Protein, Domain 2"/>
    <property type="match status" value="2"/>
</dbReference>
<dbReference type="Gene3D" id="3.90.960.10">
    <property type="entry name" value="YbaK/aminoacyl-tRNA synthetase-associated domain"/>
    <property type="match status" value="2"/>
</dbReference>
<dbReference type="InterPro" id="IPR004154">
    <property type="entry name" value="Anticodon-bd"/>
</dbReference>
<keyword evidence="12" id="KW-1185">Reference proteome</keyword>
<dbReference type="PROSITE" id="PS50862">
    <property type="entry name" value="AA_TRNA_LIGASE_II"/>
    <property type="match status" value="2"/>
</dbReference>
<feature type="compositionally biased region" description="Gly residues" evidence="9">
    <location>
        <begin position="1342"/>
        <end position="1354"/>
    </location>
</feature>
<feature type="region of interest" description="Disordered" evidence="9">
    <location>
        <begin position="1338"/>
        <end position="1379"/>
    </location>
</feature>
<dbReference type="SUPFAM" id="SSF64586">
    <property type="entry name" value="C-terminal domain of ProRS"/>
    <property type="match status" value="2"/>
</dbReference>
<dbReference type="Pfam" id="PF03129">
    <property type="entry name" value="HGTP_anticodon"/>
    <property type="match status" value="2"/>
</dbReference>
<keyword evidence="5" id="KW-0648">Protein biosynthesis</keyword>
<evidence type="ECO:0000313" key="11">
    <source>
        <dbReference type="EMBL" id="CAE7579075.1"/>
    </source>
</evidence>
<evidence type="ECO:0000256" key="3">
    <source>
        <dbReference type="ARBA" id="ARBA00022741"/>
    </source>
</evidence>
<dbReference type="GO" id="GO:0017101">
    <property type="term" value="C:aminoacyl-tRNA synthetase multienzyme complex"/>
    <property type="evidence" value="ECO:0007669"/>
    <property type="project" value="TreeGrafter"/>
</dbReference>
<dbReference type="GO" id="GO:0006433">
    <property type="term" value="P:prolyl-tRNA aminoacylation"/>
    <property type="evidence" value="ECO:0007669"/>
    <property type="project" value="InterPro"/>
</dbReference>
<dbReference type="EMBL" id="CAJNDS010002737">
    <property type="protein sequence ID" value="CAE7579075.1"/>
    <property type="molecule type" value="Genomic_DNA"/>
</dbReference>
<evidence type="ECO:0000256" key="1">
    <source>
        <dbReference type="ARBA" id="ARBA00012831"/>
    </source>
</evidence>
<dbReference type="EC" id="6.1.1.15" evidence="1"/>
<evidence type="ECO:0000256" key="7">
    <source>
        <dbReference type="ARBA" id="ARBA00029731"/>
    </source>
</evidence>
<dbReference type="InterPro" id="IPR006195">
    <property type="entry name" value="aa-tRNA-synth_II"/>
</dbReference>
<evidence type="ECO:0000256" key="9">
    <source>
        <dbReference type="SAM" id="MobiDB-lite"/>
    </source>
</evidence>
<dbReference type="Gene3D" id="3.40.50.800">
    <property type="entry name" value="Anticodon-binding domain"/>
    <property type="match status" value="2"/>
</dbReference>
<dbReference type="SUPFAM" id="SSF55826">
    <property type="entry name" value="YbaK/ProRS associated domain"/>
    <property type="match status" value="2"/>
</dbReference>
<dbReference type="SUPFAM" id="SSF55681">
    <property type="entry name" value="Class II aaRS and biotin synthetases"/>
    <property type="match status" value="2"/>
</dbReference>
<dbReference type="Gene3D" id="2.60.120.620">
    <property type="entry name" value="q2cbj1_9rhob like domain"/>
    <property type="match status" value="1"/>
</dbReference>
<protein>
    <recommendedName>
        <fullName evidence="1">proline--tRNA ligase</fullName>
        <ecNumber evidence="1">6.1.1.15</ecNumber>
    </recommendedName>
    <alternativeName>
        <fullName evidence="7">Prolyl-tRNA synthetase</fullName>
    </alternativeName>
</protein>
<feature type="compositionally biased region" description="Basic and acidic residues" evidence="9">
    <location>
        <begin position="1361"/>
        <end position="1370"/>
    </location>
</feature>
<dbReference type="GO" id="GO:0005737">
    <property type="term" value="C:cytoplasm"/>
    <property type="evidence" value="ECO:0007669"/>
    <property type="project" value="InterPro"/>
</dbReference>
<dbReference type="Proteomes" id="UP000604046">
    <property type="component" value="Unassembled WGS sequence"/>
</dbReference>
<dbReference type="NCBIfam" id="TIGR00408">
    <property type="entry name" value="proS_fam_I"/>
    <property type="match status" value="2"/>
</dbReference>
<comment type="catalytic activity">
    <reaction evidence="8">
        <text>tRNA(Pro) + L-proline + ATP = L-prolyl-tRNA(Pro) + AMP + diphosphate</text>
        <dbReference type="Rhea" id="RHEA:14305"/>
        <dbReference type="Rhea" id="RHEA-COMP:9700"/>
        <dbReference type="Rhea" id="RHEA-COMP:9702"/>
        <dbReference type="ChEBI" id="CHEBI:30616"/>
        <dbReference type="ChEBI" id="CHEBI:33019"/>
        <dbReference type="ChEBI" id="CHEBI:60039"/>
        <dbReference type="ChEBI" id="CHEBI:78442"/>
        <dbReference type="ChEBI" id="CHEBI:78532"/>
        <dbReference type="ChEBI" id="CHEBI:456215"/>
        <dbReference type="EC" id="6.1.1.15"/>
    </reaction>
</comment>
<dbReference type="InterPro" id="IPR016061">
    <property type="entry name" value="Pro-tRNA_ligase_II_C"/>
</dbReference>
<feature type="domain" description="Aminoacyl-transfer RNA synthetases class-II family profile" evidence="10">
    <location>
        <begin position="1417"/>
        <end position="1663"/>
    </location>
</feature>
<dbReference type="FunFam" id="3.30.110.30:FF:000001">
    <property type="entry name" value="Bifunctional glutamate/proline--tRNA ligase"/>
    <property type="match status" value="1"/>
</dbReference>
<dbReference type="InterPro" id="IPR004499">
    <property type="entry name" value="Pro-tRNA-ligase_IIa_arc-type"/>
</dbReference>
<keyword evidence="2" id="KW-0436">Ligase</keyword>
<dbReference type="InterPro" id="IPR033721">
    <property type="entry name" value="ProRS_core_arch_euk"/>
</dbReference>
<evidence type="ECO:0000313" key="12">
    <source>
        <dbReference type="Proteomes" id="UP000604046"/>
    </source>
</evidence>
<evidence type="ECO:0000256" key="2">
    <source>
        <dbReference type="ARBA" id="ARBA00022598"/>
    </source>
</evidence>
<dbReference type="FunFam" id="3.40.50.800:FF:000005">
    <property type="entry name" value="bifunctional glutamate/proline--tRNA ligase"/>
    <property type="match status" value="2"/>
</dbReference>
<gene>
    <name evidence="11" type="primary">Eprs1</name>
    <name evidence="11" type="ORF">SNAT2548_LOCUS33040</name>
</gene>
<evidence type="ECO:0000256" key="6">
    <source>
        <dbReference type="ARBA" id="ARBA00023146"/>
    </source>
</evidence>
<dbReference type="Pfam" id="PF09180">
    <property type="entry name" value="ProRS-C_1"/>
    <property type="match status" value="2"/>
</dbReference>
<dbReference type="CDD" id="cd00778">
    <property type="entry name" value="ProRS_core_arch_euk"/>
    <property type="match status" value="2"/>
</dbReference>
<dbReference type="InterPro" id="IPR002316">
    <property type="entry name" value="Pro-tRNA-ligase_IIa"/>
</dbReference>
<dbReference type="InterPro" id="IPR036754">
    <property type="entry name" value="YbaK/aa-tRNA-synt-asso_dom_sf"/>
</dbReference>
<dbReference type="Gene3D" id="3.30.110.30">
    <property type="entry name" value="C-terminal domain of ProRS"/>
    <property type="match status" value="2"/>
</dbReference>
<evidence type="ECO:0000256" key="4">
    <source>
        <dbReference type="ARBA" id="ARBA00022840"/>
    </source>
</evidence>
<dbReference type="SMART" id="SM00946">
    <property type="entry name" value="ProRS-C_1"/>
    <property type="match status" value="2"/>
</dbReference>
<dbReference type="InterPro" id="IPR008775">
    <property type="entry name" value="Phytyl_CoA_dOase-like"/>
</dbReference>
<reference evidence="11" key="1">
    <citation type="submission" date="2021-02" db="EMBL/GenBank/DDBJ databases">
        <authorList>
            <person name="Dougan E. K."/>
            <person name="Rhodes N."/>
            <person name="Thang M."/>
            <person name="Chan C."/>
        </authorList>
    </citation>
    <scope>NUCLEOTIDE SEQUENCE</scope>
</reference>
<evidence type="ECO:0000259" key="10">
    <source>
        <dbReference type="PROSITE" id="PS50862"/>
    </source>
</evidence>
<dbReference type="SUPFAM" id="SSF52954">
    <property type="entry name" value="Class II aaRS ABD-related"/>
    <property type="match status" value="2"/>
</dbReference>
<dbReference type="InterPro" id="IPR045864">
    <property type="entry name" value="aa-tRNA-synth_II/BPL/LPL"/>
</dbReference>
<dbReference type="InterPro" id="IPR017449">
    <property type="entry name" value="Pro-tRNA_synth_II"/>
</dbReference>
<feature type="region of interest" description="Disordered" evidence="9">
    <location>
        <begin position="167"/>
        <end position="208"/>
    </location>
</feature>
<keyword evidence="4" id="KW-0067">ATP-binding</keyword>
<dbReference type="CDD" id="cd00862">
    <property type="entry name" value="ProRS_anticodon_zinc"/>
    <property type="match status" value="2"/>
</dbReference>
<name>A0A812UU83_9DINO</name>
<evidence type="ECO:0000256" key="8">
    <source>
        <dbReference type="ARBA" id="ARBA00047671"/>
    </source>
</evidence>
<comment type="caution">
    <text evidence="11">The sequence shown here is derived from an EMBL/GenBank/DDBJ whole genome shotgun (WGS) entry which is preliminary data.</text>
</comment>
<keyword evidence="3" id="KW-0547">Nucleotide-binding</keyword>
<proteinExistence type="inferred from homology"/>
<organism evidence="11 12">
    <name type="scientific">Symbiodinium natans</name>
    <dbReference type="NCBI Taxonomy" id="878477"/>
    <lineage>
        <taxon>Eukaryota</taxon>
        <taxon>Sar</taxon>
        <taxon>Alveolata</taxon>
        <taxon>Dinophyceae</taxon>
        <taxon>Suessiales</taxon>
        <taxon>Symbiodiniaceae</taxon>
        <taxon>Symbiodinium</taxon>
    </lineage>
</organism>
<dbReference type="GO" id="GO:0004827">
    <property type="term" value="F:proline-tRNA ligase activity"/>
    <property type="evidence" value="ECO:0007669"/>
    <property type="project" value="UniProtKB-EC"/>
</dbReference>
<dbReference type="InterPro" id="IPR036621">
    <property type="entry name" value="Anticodon-bd_dom_sf"/>
</dbReference>